<name>A0A494VZJ5_9SPHI</name>
<protein>
    <submittedName>
        <fullName evidence="2">Uncharacterized protein</fullName>
    </submittedName>
</protein>
<dbReference type="Proteomes" id="UP000270046">
    <property type="component" value="Chromosome"/>
</dbReference>
<dbReference type="KEGG" id="muh:HYN43_017130"/>
<dbReference type="AlphaFoldDB" id="A0A494VZJ5"/>
<keyword evidence="1" id="KW-1133">Transmembrane helix</keyword>
<keyword evidence="1" id="KW-0472">Membrane</keyword>
<evidence type="ECO:0000256" key="1">
    <source>
        <dbReference type="SAM" id="Phobius"/>
    </source>
</evidence>
<dbReference type="OrthoDB" id="1121914at2"/>
<organism evidence="2 3">
    <name type="scientific">Mucilaginibacter celer</name>
    <dbReference type="NCBI Taxonomy" id="2305508"/>
    <lineage>
        <taxon>Bacteria</taxon>
        <taxon>Pseudomonadati</taxon>
        <taxon>Bacteroidota</taxon>
        <taxon>Sphingobacteriia</taxon>
        <taxon>Sphingobacteriales</taxon>
        <taxon>Sphingobacteriaceae</taxon>
        <taxon>Mucilaginibacter</taxon>
    </lineage>
</organism>
<feature type="transmembrane region" description="Helical" evidence="1">
    <location>
        <begin position="107"/>
        <end position="134"/>
    </location>
</feature>
<keyword evidence="3" id="KW-1185">Reference proteome</keyword>
<sequence length="157" mass="17110">MINKQPANQSAAALVKTTIIIHLALTAGQILFAVVTFLIPKKPATGHSNDMLIFIVPTLAVSCFAAGHLLFKKLLSNINSQSPLKAKLISYQSATIIRLALLEGPSLFAIVSFLITGNMVFIGIAGLIILYFIYLRPTRQKIEDDLNLGYDEKAELN</sequence>
<proteinExistence type="predicted"/>
<dbReference type="RefSeq" id="WP_119410510.1">
    <property type="nucleotide sequence ID" value="NZ_CP032869.1"/>
</dbReference>
<evidence type="ECO:0000313" key="3">
    <source>
        <dbReference type="Proteomes" id="UP000270046"/>
    </source>
</evidence>
<dbReference type="EMBL" id="CP032869">
    <property type="protein sequence ID" value="AYL96923.1"/>
    <property type="molecule type" value="Genomic_DNA"/>
</dbReference>
<feature type="transmembrane region" description="Helical" evidence="1">
    <location>
        <begin position="20"/>
        <end position="39"/>
    </location>
</feature>
<accession>A0A494VZJ5</accession>
<reference evidence="2 3" key="1">
    <citation type="submission" date="2018-10" db="EMBL/GenBank/DDBJ databases">
        <title>Genome sequencing of Mucilaginibacter sp. HYN0043.</title>
        <authorList>
            <person name="Kim M."/>
            <person name="Yi H."/>
        </authorList>
    </citation>
    <scope>NUCLEOTIDE SEQUENCE [LARGE SCALE GENOMIC DNA]</scope>
    <source>
        <strain evidence="2 3">HYN0043</strain>
    </source>
</reference>
<keyword evidence="1" id="KW-0812">Transmembrane</keyword>
<feature type="transmembrane region" description="Helical" evidence="1">
    <location>
        <begin position="51"/>
        <end position="71"/>
    </location>
</feature>
<gene>
    <name evidence="2" type="ORF">HYN43_017130</name>
</gene>
<evidence type="ECO:0000313" key="2">
    <source>
        <dbReference type="EMBL" id="AYL96923.1"/>
    </source>
</evidence>